<dbReference type="Gene3D" id="3.40.50.10930">
    <property type="match status" value="1"/>
</dbReference>
<evidence type="ECO:0000256" key="9">
    <source>
        <dbReference type="ARBA" id="ARBA00023204"/>
    </source>
</evidence>
<evidence type="ECO:0000256" key="5">
    <source>
        <dbReference type="ARBA" id="ARBA00022806"/>
    </source>
</evidence>
<organism evidence="12 13">
    <name type="scientific">Sphaerotilus hippei</name>
    <dbReference type="NCBI Taxonomy" id="744406"/>
    <lineage>
        <taxon>Bacteria</taxon>
        <taxon>Pseudomonadati</taxon>
        <taxon>Pseudomonadota</taxon>
        <taxon>Betaproteobacteria</taxon>
        <taxon>Burkholderiales</taxon>
        <taxon>Sphaerotilaceae</taxon>
        <taxon>Sphaerotilus</taxon>
    </lineage>
</organism>
<dbReference type="InterPro" id="IPR013986">
    <property type="entry name" value="DExx_box_DNA_helicase_dom_sf"/>
</dbReference>
<evidence type="ECO:0000256" key="10">
    <source>
        <dbReference type="HAMAP-Rule" id="MF_01486"/>
    </source>
</evidence>
<dbReference type="Gene3D" id="1.10.10.160">
    <property type="match status" value="1"/>
</dbReference>
<proteinExistence type="inferred from homology"/>
<keyword evidence="8 10" id="KW-0238">DNA-binding</keyword>
<dbReference type="EMBL" id="QJJS01000011">
    <property type="protein sequence ID" value="PXW94970.1"/>
    <property type="molecule type" value="Genomic_DNA"/>
</dbReference>
<dbReference type="InterPro" id="IPR041500">
    <property type="entry name" value="RecC_C"/>
</dbReference>
<sequence>MSDPLIPGLLVLHGNRLELLREAVLDFVRRQPPGPLEEEVYLVQSNGIAEWLKMALAREQGVCAATRVELPARFLWRTYRAMLGAAGAPMRSPLDEAPLAWRLMRLLASPLVQQPGYEPLAGFLAPGDVERRLQLAQRLADLYDQYQLYRADWLDDWAAGRDVLARSPAGMGHRLDGAVAVPDEQRWQPMLWRTLLDELDRPGADGRPAVGRHALRPAVHRRFVEALQRADEPVRPLPRRIVLFGHSNLPLQTLEALAALSLRSQILLAVPNPCQYHWADIIDGRELLLAARRRHGHRPAADGTGVVDLSALPLEQAHARAHPLLAAWGRQGRDFVRLLDEFDDVRSTQARFAIPRVDLFDVDEAGDGGPAPLLQQLQAAVRDLKPLDEHPRRLGLPLEASVAPGDRSITFHVTHGAQREVEVLHDQLLHGFAAAAAAGQPLGPRDVVVMVPDIEPYAPIIRAVFGRVPRGDARHIPFEITDVRQRGRQPLLLALEWLLRTPQRATASELRDLLEVPALARRFGVSDTDQPLIARWLAGAGVRWGLDEAHRGELGLQACGEANTWAFGVRRMLLGYATGATAAGAGHGGIEPYDEVGGLEAALAGSLAELLHRLSHWWALAAEPVSPSAWAERCRGLLAQFFDPVEERERLLVAAAHEALDRWLDDSDVAGFDEAVPLAVLREAWLGAIDEPGLNQRFLGGGVTFCTLMPMRAIPFEVVCLLGLNDGDYPRRAPRSDFDLMGLPGVRRPGDRARRDDDRYLLLEAVLSARRQLCISWAGRSARDQSLQPPSVLVAQLRDYLSAGWGEALPGRLTTEHPLQAFSRRYFEPGAAARGLVTYAREWREAHVEPVLAPPRSAGPAVEADAELGLATLVDLLKRPVRHFFRHRLRVDFDDADAQALEDDECFALDGLVHWSLLEDLLDSLPATPLADEALAAHLQQAVHRLAARGQLPLAGLGERTGTLLCTEAEPMARAWQRLQQRWPPAAATEASGRLRVQGLWSLPPDAAAPAGPVTVRLDDWIEGLRRGPAGEATLLSRSSSALMKPDPDARPPARVLKPEAVVDVWVALVVAAAQGVPLQAVRLGRDAVVTLHPPEAALARAWLHDLVAAWNAARQHPLPLALKTALAAVASGTPEEARPAFEGAGFAGSPPGERERDPALARAYPDFETLLAGLPDTPTPAGAGCRWTAAEVPEDPDDAPATRGLAAWCGLYQPLHDWARTCAETESLAAFLSRTEGAP</sequence>
<keyword evidence="7 10" id="KW-0067">ATP-binding</keyword>
<dbReference type="InterPro" id="IPR006697">
    <property type="entry name" value="RecC"/>
</dbReference>
<dbReference type="PANTHER" id="PTHR30591">
    <property type="entry name" value="RECBCD ENZYME SUBUNIT RECC"/>
    <property type="match status" value="1"/>
</dbReference>
<dbReference type="SUPFAM" id="SSF52540">
    <property type="entry name" value="P-loop containing nucleoside triphosphate hydrolases"/>
    <property type="match status" value="2"/>
</dbReference>
<keyword evidence="4 10" id="KW-0378">Hydrolase</keyword>
<evidence type="ECO:0000313" key="12">
    <source>
        <dbReference type="EMBL" id="PXW94970.1"/>
    </source>
</evidence>
<evidence type="ECO:0000256" key="7">
    <source>
        <dbReference type="ARBA" id="ARBA00022840"/>
    </source>
</evidence>
<dbReference type="GO" id="GO:0005524">
    <property type="term" value="F:ATP binding"/>
    <property type="evidence" value="ECO:0007669"/>
    <property type="project" value="UniProtKB-UniRule"/>
</dbReference>
<comment type="subunit">
    <text evidence="10">Heterotrimer of RecB, RecC and RecD. All subunits contribute to DNA-binding.</text>
</comment>
<evidence type="ECO:0000256" key="2">
    <source>
        <dbReference type="ARBA" id="ARBA00022741"/>
    </source>
</evidence>
<name>A0A318H9E9_9BURK</name>
<dbReference type="Proteomes" id="UP000247811">
    <property type="component" value="Unassembled WGS sequence"/>
</dbReference>
<evidence type="ECO:0000256" key="8">
    <source>
        <dbReference type="ARBA" id="ARBA00023125"/>
    </source>
</evidence>
<dbReference type="HAMAP" id="MF_01486">
    <property type="entry name" value="RecC"/>
    <property type="match status" value="1"/>
</dbReference>
<accession>A0A318H9E9</accession>
<dbReference type="Pfam" id="PF04257">
    <property type="entry name" value="Exonuc_V_gamma"/>
    <property type="match status" value="1"/>
</dbReference>
<evidence type="ECO:0000256" key="1">
    <source>
        <dbReference type="ARBA" id="ARBA00022722"/>
    </source>
</evidence>
<comment type="caution">
    <text evidence="12">The sequence shown here is derived from an EMBL/GenBank/DDBJ whole genome shotgun (WGS) entry which is preliminary data.</text>
</comment>
<evidence type="ECO:0000259" key="11">
    <source>
        <dbReference type="Pfam" id="PF17946"/>
    </source>
</evidence>
<evidence type="ECO:0000313" key="13">
    <source>
        <dbReference type="Proteomes" id="UP000247811"/>
    </source>
</evidence>
<dbReference type="SUPFAM" id="SSF52980">
    <property type="entry name" value="Restriction endonuclease-like"/>
    <property type="match status" value="1"/>
</dbReference>
<dbReference type="Gene3D" id="1.10.486.10">
    <property type="entry name" value="PCRA, domain 4"/>
    <property type="match status" value="1"/>
</dbReference>
<dbReference type="AlphaFoldDB" id="A0A318H9E9"/>
<evidence type="ECO:0000256" key="6">
    <source>
        <dbReference type="ARBA" id="ARBA00022839"/>
    </source>
</evidence>
<comment type="miscellaneous">
    <text evidence="10">In the RecBCD complex, RecB has a slow 3'-5' helicase, an exonuclease activity and loads RecA onto ssDNA, RecD has a fast 5'-3' helicase activity, while RecC stimulates the ATPase and processivity of the RecB helicase and contributes to recognition of the Chi site.</text>
</comment>
<keyword evidence="2 10" id="KW-0547">Nucleotide-binding</keyword>
<keyword evidence="13" id="KW-1185">Reference proteome</keyword>
<dbReference type="Gene3D" id="1.10.10.990">
    <property type="match status" value="1"/>
</dbReference>
<protein>
    <recommendedName>
        <fullName evidence="10">RecBCD enzyme subunit RecC</fullName>
    </recommendedName>
    <alternativeName>
        <fullName evidence="10">Exonuclease V subunit RecC</fullName>
        <shortName evidence="10">ExoV subunit RecC</shortName>
    </alternativeName>
    <alternativeName>
        <fullName evidence="10">Helicase/nuclease RecBCD subunit RecC</fullName>
    </alternativeName>
</protein>
<dbReference type="PIRSF" id="PIRSF000980">
    <property type="entry name" value="RecC"/>
    <property type="match status" value="1"/>
</dbReference>
<dbReference type="GO" id="GO:0003677">
    <property type="term" value="F:DNA binding"/>
    <property type="evidence" value="ECO:0007669"/>
    <property type="project" value="UniProtKB-UniRule"/>
</dbReference>
<dbReference type="Pfam" id="PF17946">
    <property type="entry name" value="RecC_C"/>
    <property type="match status" value="1"/>
</dbReference>
<comment type="function">
    <text evidence="10">A helicase/nuclease that prepares dsDNA breaks (DSB) for recombinational DNA repair. Binds to DSBs and unwinds DNA via a highly rapid and processive ATP-dependent bidirectional helicase activity. Unwinds dsDNA until it encounters a Chi (crossover hotspot instigator) sequence from the 3' direction. Cuts ssDNA a few nucleotides 3' to the Chi site. The properties and activities of the enzyme are changed at Chi. The Chi-altered holoenzyme produces a long 3'-ssDNA overhang and facilitates RecA-binding to the ssDNA for homologous DNA recombination and repair. Holoenzyme degrades any linearized DNA that is unable to undergo homologous recombination. In the holoenzyme this subunit recognizes the wild-type Chi sequence, and when added to isolated RecB increases its ATP-dependent helicase processivity.</text>
</comment>
<evidence type="ECO:0000256" key="3">
    <source>
        <dbReference type="ARBA" id="ARBA00022763"/>
    </source>
</evidence>
<comment type="similarity">
    <text evidence="10">Belongs to the RecC family.</text>
</comment>
<dbReference type="Gene3D" id="3.40.50.300">
    <property type="entry name" value="P-loop containing nucleotide triphosphate hydrolases"/>
    <property type="match status" value="1"/>
</dbReference>
<keyword evidence="6 10" id="KW-0269">Exonuclease</keyword>
<dbReference type="GO" id="GO:0003678">
    <property type="term" value="F:DNA helicase activity"/>
    <property type="evidence" value="ECO:0007669"/>
    <property type="project" value="UniProtKB-UniRule"/>
</dbReference>
<dbReference type="InterPro" id="IPR027417">
    <property type="entry name" value="P-loop_NTPase"/>
</dbReference>
<dbReference type="PANTHER" id="PTHR30591:SF1">
    <property type="entry name" value="RECBCD ENZYME SUBUNIT RECC"/>
    <property type="match status" value="1"/>
</dbReference>
<keyword evidence="1 10" id="KW-0540">Nuclease</keyword>
<dbReference type="InterPro" id="IPR011335">
    <property type="entry name" value="Restrct_endonuc-II-like"/>
</dbReference>
<feature type="domain" description="RecC C-terminal" evidence="11">
    <location>
        <begin position="866"/>
        <end position="1131"/>
    </location>
</feature>
<reference evidence="12 13" key="1">
    <citation type="submission" date="2018-05" db="EMBL/GenBank/DDBJ databases">
        <title>Genomic Encyclopedia of Type Strains, Phase IV (KMG-IV): sequencing the most valuable type-strain genomes for metagenomic binning, comparative biology and taxonomic classification.</title>
        <authorList>
            <person name="Goeker M."/>
        </authorList>
    </citation>
    <scope>NUCLEOTIDE SEQUENCE [LARGE SCALE GENOMIC DNA]</scope>
    <source>
        <strain evidence="12 13">DSM 566</strain>
    </source>
</reference>
<keyword evidence="3 10" id="KW-0227">DNA damage</keyword>
<dbReference type="GO" id="GO:0008854">
    <property type="term" value="F:exodeoxyribonuclease V activity"/>
    <property type="evidence" value="ECO:0007669"/>
    <property type="project" value="InterPro"/>
</dbReference>
<dbReference type="NCBIfam" id="TIGR01450">
    <property type="entry name" value="recC"/>
    <property type="match status" value="1"/>
</dbReference>
<keyword evidence="5 10" id="KW-0347">Helicase</keyword>
<gene>
    <name evidence="10" type="primary">recC</name>
    <name evidence="12" type="ORF">C7444_11153</name>
</gene>
<keyword evidence="9 10" id="KW-0234">DNA repair</keyword>
<dbReference type="GO" id="GO:0000724">
    <property type="term" value="P:double-strand break repair via homologous recombination"/>
    <property type="evidence" value="ECO:0007669"/>
    <property type="project" value="UniProtKB-UniRule"/>
</dbReference>
<dbReference type="RefSeq" id="WP_110401216.1">
    <property type="nucleotide sequence ID" value="NZ_QJJS01000011.1"/>
</dbReference>
<dbReference type="GO" id="GO:0009338">
    <property type="term" value="C:exodeoxyribonuclease V complex"/>
    <property type="evidence" value="ECO:0007669"/>
    <property type="project" value="InterPro"/>
</dbReference>
<evidence type="ECO:0000256" key="4">
    <source>
        <dbReference type="ARBA" id="ARBA00022801"/>
    </source>
</evidence>
<dbReference type="OrthoDB" id="9762834at2"/>